<proteinExistence type="predicted"/>
<organism evidence="2 3">
    <name type="scientific">Oleiphilus messinensis</name>
    <dbReference type="NCBI Taxonomy" id="141451"/>
    <lineage>
        <taxon>Bacteria</taxon>
        <taxon>Pseudomonadati</taxon>
        <taxon>Pseudomonadota</taxon>
        <taxon>Gammaproteobacteria</taxon>
        <taxon>Oceanospirillales</taxon>
        <taxon>Oleiphilaceae</taxon>
        <taxon>Oleiphilus</taxon>
    </lineage>
</organism>
<sequence length="232" mass="27095">MIYRLESNTSDVFYSYREAQVPLPHGLDTLGHSREYQFQFEQIATDPYCPQYRVYKAPILPEWRLNTNLAIERRKKKNFDLPDFIPPGSKIYVSQLVKEVVEKCDPIGHQFWPVVITDKKGGIVSEKQYFRMNMRRYLNITPSDKPMQMLDFTPSGPLGEADFIPSVQHDPSLRNQIEKYPVWRHIFRKNTITDHVVYLNNEIFESLQSVGVTGLEEYTIVRGRVKGTIGHI</sequence>
<dbReference type="Pfam" id="PF07791">
    <property type="entry name" value="Imm11"/>
    <property type="match status" value="1"/>
</dbReference>
<evidence type="ECO:0000313" key="3">
    <source>
        <dbReference type="Proteomes" id="UP000196027"/>
    </source>
</evidence>
<dbReference type="KEGG" id="ome:OLMES_0471"/>
<dbReference type="RefSeq" id="WP_087459762.1">
    <property type="nucleotide sequence ID" value="NZ_CP021425.1"/>
</dbReference>
<dbReference type="EMBL" id="CP021425">
    <property type="protein sequence ID" value="ARU54575.1"/>
    <property type="molecule type" value="Genomic_DNA"/>
</dbReference>
<feature type="domain" description="Immunity MXAN-0049 protein" evidence="1">
    <location>
        <begin position="60"/>
        <end position="214"/>
    </location>
</feature>
<gene>
    <name evidence="2" type="ORF">OLMES_0471</name>
</gene>
<dbReference type="OrthoDB" id="6195230at2"/>
<dbReference type="AlphaFoldDB" id="A0A1Y0I4W2"/>
<evidence type="ECO:0000259" key="1">
    <source>
        <dbReference type="Pfam" id="PF07791"/>
    </source>
</evidence>
<name>A0A1Y0I4W2_9GAMM</name>
<protein>
    <recommendedName>
        <fullName evidence="1">Immunity MXAN-0049 protein domain-containing protein</fullName>
    </recommendedName>
</protein>
<dbReference type="InterPro" id="IPR012433">
    <property type="entry name" value="Imm11"/>
</dbReference>
<accession>A0A1Y0I4W2</accession>
<evidence type="ECO:0000313" key="2">
    <source>
        <dbReference type="EMBL" id="ARU54575.1"/>
    </source>
</evidence>
<keyword evidence="3" id="KW-1185">Reference proteome</keyword>
<dbReference type="Proteomes" id="UP000196027">
    <property type="component" value="Chromosome"/>
</dbReference>
<reference evidence="2 3" key="1">
    <citation type="submission" date="2017-05" db="EMBL/GenBank/DDBJ databases">
        <title>Genomic insights into alkan degradation activity of Oleiphilus messinensis.</title>
        <authorList>
            <person name="Kozyavkin S.A."/>
            <person name="Slesarev A.I."/>
            <person name="Golyshin P.N."/>
            <person name="Korzhenkov A."/>
            <person name="Golyshina O.N."/>
            <person name="Toshchakov S.V."/>
        </authorList>
    </citation>
    <scope>NUCLEOTIDE SEQUENCE [LARGE SCALE GENOMIC DNA]</scope>
    <source>
        <strain evidence="2 3">ME102</strain>
    </source>
</reference>